<accession>A0A0B6AET4</accession>
<dbReference type="SUPFAM" id="SSF48179">
    <property type="entry name" value="6-phosphogluconate dehydrogenase C-terminal domain-like"/>
    <property type="match status" value="1"/>
</dbReference>
<feature type="domain" description="6-phosphogluconate dehydrogenase NADP-binding" evidence="4">
    <location>
        <begin position="5"/>
        <end position="162"/>
    </location>
</feature>
<dbReference type="PANTHER" id="PTHR43060:SF15">
    <property type="entry name" value="3-HYDROXYISOBUTYRATE DEHYDROGENASE-LIKE 1, MITOCHONDRIAL-RELATED"/>
    <property type="match status" value="1"/>
</dbReference>
<dbReference type="GO" id="GO:0051287">
    <property type="term" value="F:NAD binding"/>
    <property type="evidence" value="ECO:0007669"/>
    <property type="project" value="InterPro"/>
</dbReference>
<dbReference type="GeneID" id="93641046"/>
<dbReference type="RefSeq" id="WP_034654398.1">
    <property type="nucleotide sequence ID" value="NZ_BCVB01000007.1"/>
</dbReference>
<dbReference type="KEGG" id="bmeg:BG04_2980"/>
<evidence type="ECO:0000313" key="6">
    <source>
        <dbReference type="EMBL" id="AJI23400.1"/>
    </source>
</evidence>
<dbReference type="Pfam" id="PF03446">
    <property type="entry name" value="NAD_binding_2"/>
    <property type="match status" value="1"/>
</dbReference>
<evidence type="ECO:0000259" key="5">
    <source>
        <dbReference type="Pfam" id="PF14833"/>
    </source>
</evidence>
<dbReference type="InterPro" id="IPR029154">
    <property type="entry name" value="HIBADH-like_NADP-bd"/>
</dbReference>
<reference evidence="6 7" key="1">
    <citation type="journal article" date="2015" name="Genome Announc.">
        <title>Complete genome sequences for 35 biothreat assay-relevant bacillus species.</title>
        <authorList>
            <person name="Johnson S.L."/>
            <person name="Daligault H.E."/>
            <person name="Davenport K.W."/>
            <person name="Jaissle J."/>
            <person name="Frey K.G."/>
            <person name="Ladner J.T."/>
            <person name="Broomall S.M."/>
            <person name="Bishop-Lilly K.A."/>
            <person name="Bruce D.C."/>
            <person name="Gibbons H.S."/>
            <person name="Coyne S.R."/>
            <person name="Lo C.C."/>
            <person name="Meincke L."/>
            <person name="Munk A.C."/>
            <person name="Koroleva G.I."/>
            <person name="Rosenzweig C.N."/>
            <person name="Palacios G.F."/>
            <person name="Redden C.L."/>
            <person name="Minogue T.D."/>
            <person name="Chain P.S."/>
        </authorList>
    </citation>
    <scope>NUCLEOTIDE SEQUENCE [LARGE SCALE GENOMIC DNA]</scope>
    <source>
        <strain evidence="7">ATCC 14581 / DSM 32 / JCM 2506 / NBRC 15308 / NCIMB 9376 / NCTC 10342 / NRRL B-14308 / VKM B-512</strain>
    </source>
</reference>
<evidence type="ECO:0000313" key="7">
    <source>
        <dbReference type="Proteomes" id="UP000031829"/>
    </source>
</evidence>
<dbReference type="Proteomes" id="UP000031829">
    <property type="component" value="Chromosome"/>
</dbReference>
<evidence type="ECO:0000256" key="2">
    <source>
        <dbReference type="ARBA" id="ARBA00023002"/>
    </source>
</evidence>
<dbReference type="InterPro" id="IPR036291">
    <property type="entry name" value="NAD(P)-bd_dom_sf"/>
</dbReference>
<dbReference type="Pfam" id="PF14833">
    <property type="entry name" value="NAD_binding_11"/>
    <property type="match status" value="1"/>
</dbReference>
<dbReference type="PANTHER" id="PTHR43060">
    <property type="entry name" value="3-HYDROXYISOBUTYRATE DEHYDROGENASE-LIKE 1, MITOCHONDRIAL-RELATED"/>
    <property type="match status" value="1"/>
</dbReference>
<dbReference type="InterPro" id="IPR008927">
    <property type="entry name" value="6-PGluconate_DH-like_C_sf"/>
</dbReference>
<protein>
    <submittedName>
        <fullName evidence="6">Ketopantoate reductase PanE/ApbA family protein</fullName>
    </submittedName>
</protein>
<feature type="domain" description="3-hydroxyisobutyrate dehydrogenase-like NAD-binding" evidence="5">
    <location>
        <begin position="167"/>
        <end position="286"/>
    </location>
</feature>
<sequence>MTKEKIGFIGTGVMGQSMAGHLIDAGYEVLVYTRTKTRAQALLEKGANWKETVQEVAEQSDVIITMVGYPHDVKEIYLGKDGIIHNAKKGCYTIDMTTSSPILAREIYQAAKEKHIHALDAPVSGGDIGAQKATLAIMVGGDSEAFSAVTPILEKMGTNIVLQGSSGAGQHTKMCNQIAIASNMMGVCEAILYAERAGLDPNTVLKSIETGAAGSWSLSNLAPRMIKGDFEPGFYIKHFIKDMKIAIESAEEMELYTPGLKLAKSLYEQLEKQGDDNKGTQALYTLLKQHALTV</sequence>
<organism evidence="6 7">
    <name type="scientific">Priestia megaterium (strain ATCC 14581 / DSM 32 / CCUG 1817 / JCM 2506 / NBRC 15308 / NCIMB 9376 / NCTC 10342 / NRRL B-14308 / VKM B-512 / Ford 19)</name>
    <name type="common">Bacillus megaterium</name>
    <dbReference type="NCBI Taxonomy" id="1348623"/>
    <lineage>
        <taxon>Bacteria</taxon>
        <taxon>Bacillati</taxon>
        <taxon>Bacillota</taxon>
        <taxon>Bacilli</taxon>
        <taxon>Bacillales</taxon>
        <taxon>Bacillaceae</taxon>
        <taxon>Priestia</taxon>
    </lineage>
</organism>
<dbReference type="AlphaFoldDB" id="A0A0B6AET4"/>
<dbReference type="GO" id="GO:0016491">
    <property type="term" value="F:oxidoreductase activity"/>
    <property type="evidence" value="ECO:0007669"/>
    <property type="project" value="UniProtKB-KW"/>
</dbReference>
<dbReference type="EMBL" id="CP009920">
    <property type="protein sequence ID" value="AJI23400.1"/>
    <property type="molecule type" value="Genomic_DNA"/>
</dbReference>
<dbReference type="InterPro" id="IPR015815">
    <property type="entry name" value="HIBADH-related"/>
</dbReference>
<name>A0A0B6AET4_PRIM2</name>
<keyword evidence="3" id="KW-0520">NAD</keyword>
<evidence type="ECO:0000256" key="3">
    <source>
        <dbReference type="ARBA" id="ARBA00023027"/>
    </source>
</evidence>
<dbReference type="GO" id="GO:0050661">
    <property type="term" value="F:NADP binding"/>
    <property type="evidence" value="ECO:0007669"/>
    <property type="project" value="InterPro"/>
</dbReference>
<dbReference type="InterPro" id="IPR013328">
    <property type="entry name" value="6PGD_dom2"/>
</dbReference>
<dbReference type="SUPFAM" id="SSF51735">
    <property type="entry name" value="NAD(P)-binding Rossmann-fold domains"/>
    <property type="match status" value="1"/>
</dbReference>
<dbReference type="InterPro" id="IPR006115">
    <property type="entry name" value="6PGDH_NADP-bd"/>
</dbReference>
<dbReference type="PIRSF" id="PIRSF000103">
    <property type="entry name" value="HIBADH"/>
    <property type="match status" value="1"/>
</dbReference>
<keyword evidence="2" id="KW-0560">Oxidoreductase</keyword>
<proteinExistence type="inferred from homology"/>
<gene>
    <name evidence="6" type="ORF">BG04_2980</name>
</gene>
<comment type="similarity">
    <text evidence="1">Belongs to the HIBADH-related family.</text>
</comment>
<dbReference type="Gene3D" id="3.40.50.720">
    <property type="entry name" value="NAD(P)-binding Rossmann-like Domain"/>
    <property type="match status" value="1"/>
</dbReference>
<dbReference type="HOGENOM" id="CLU_035117_1_0_9"/>
<dbReference type="Gene3D" id="1.10.1040.10">
    <property type="entry name" value="N-(1-d-carboxylethyl)-l-norvaline Dehydrogenase, domain 2"/>
    <property type="match status" value="1"/>
</dbReference>
<evidence type="ECO:0000256" key="1">
    <source>
        <dbReference type="ARBA" id="ARBA00009080"/>
    </source>
</evidence>
<evidence type="ECO:0000259" key="4">
    <source>
        <dbReference type="Pfam" id="PF03446"/>
    </source>
</evidence>